<dbReference type="InterPro" id="IPR011250">
    <property type="entry name" value="OMP/PagP_B-barrel"/>
</dbReference>
<dbReference type="AlphaFoldDB" id="A0A3B0SPF6"/>
<name>A0A3B0SPF6_9ZZZZ</name>
<organism evidence="1">
    <name type="scientific">hydrothermal vent metagenome</name>
    <dbReference type="NCBI Taxonomy" id="652676"/>
    <lineage>
        <taxon>unclassified sequences</taxon>
        <taxon>metagenomes</taxon>
        <taxon>ecological metagenomes</taxon>
    </lineage>
</organism>
<gene>
    <name evidence="1" type="ORF">MNBD_ALPHA08-332</name>
</gene>
<sequence>MKIYSVKWKYGVCAAALMLTPMLSGGPIISQAQAEQASFPSGITAGVEVSLLKPHHSEGQIEGYGYDPATLAWIGYQFENGLGIRGRWWQYNERTSDPAASRYDKIKMETFDLEATKAFTMGSIKGIVSGGVRFANYREDSGASVLRVPSAYGLVAGLELRKPIYGGFSLFGEGRQSFMFDGSWSDGASSEKNIAFTISELKIGVEYSYPLMRTGLDLFGRVAGQAQYWSGMSDGDSESTGLFGASFMVGIRAGGGSYASDDTDAGHKYPSGFTAGTEVSLLKPHHTEGQIEGYGYDPATLAWIGYQFQNGLGIRGRWWQYNERTSDPAASTYDKIKMETVDIEVTQAFKLGSMKGLVSG</sequence>
<reference evidence="1" key="1">
    <citation type="submission" date="2018-06" db="EMBL/GenBank/DDBJ databases">
        <authorList>
            <person name="Zhirakovskaya E."/>
        </authorList>
    </citation>
    <scope>NUCLEOTIDE SEQUENCE</scope>
</reference>
<accession>A0A3B0SPF6</accession>
<proteinExistence type="predicted"/>
<protein>
    <submittedName>
        <fullName evidence="1">Uncharacterized protein</fullName>
    </submittedName>
</protein>
<dbReference type="SUPFAM" id="SSF56925">
    <property type="entry name" value="OMPA-like"/>
    <property type="match status" value="1"/>
</dbReference>
<evidence type="ECO:0000313" key="1">
    <source>
        <dbReference type="EMBL" id="VAW02469.1"/>
    </source>
</evidence>
<feature type="non-terminal residue" evidence="1">
    <location>
        <position position="360"/>
    </location>
</feature>
<dbReference type="EMBL" id="UOEC01000199">
    <property type="protein sequence ID" value="VAW02469.1"/>
    <property type="molecule type" value="Genomic_DNA"/>
</dbReference>